<accession>A0A5B0NNG6</accession>
<name>A0A5B0NNG6_PUCGR</name>
<feature type="domain" description="Reverse transcriptase/retrotransposon-derived protein RNase H-like" evidence="1">
    <location>
        <begin position="3"/>
        <end position="48"/>
    </location>
</feature>
<dbReference type="Pfam" id="PF17919">
    <property type="entry name" value="RT_RNaseH_2"/>
    <property type="match status" value="1"/>
</dbReference>
<dbReference type="SUPFAM" id="SSF56672">
    <property type="entry name" value="DNA/RNA polymerases"/>
    <property type="match status" value="1"/>
</dbReference>
<dbReference type="AlphaFoldDB" id="A0A5B0NNG6"/>
<dbReference type="EMBL" id="VDEP01000387">
    <property type="protein sequence ID" value="KAA1090353.1"/>
    <property type="molecule type" value="Genomic_DNA"/>
</dbReference>
<reference evidence="2 3" key="1">
    <citation type="submission" date="2019-05" db="EMBL/GenBank/DDBJ databases">
        <title>Emergence of the Ug99 lineage of the wheat stem rust pathogen through somatic hybridization.</title>
        <authorList>
            <person name="Li F."/>
            <person name="Upadhyaya N.M."/>
            <person name="Sperschneider J."/>
            <person name="Matny O."/>
            <person name="Nguyen-Phuc H."/>
            <person name="Mago R."/>
            <person name="Raley C."/>
            <person name="Miller M.E."/>
            <person name="Silverstein K.A.T."/>
            <person name="Henningsen E."/>
            <person name="Hirsch C.D."/>
            <person name="Visser B."/>
            <person name="Pretorius Z.A."/>
            <person name="Steffenson B.J."/>
            <person name="Schwessinger B."/>
            <person name="Dodds P.N."/>
            <person name="Figueroa M."/>
        </authorList>
    </citation>
    <scope>NUCLEOTIDE SEQUENCE [LARGE SCALE GENOMIC DNA]</scope>
    <source>
        <strain evidence="2 3">Ug99</strain>
    </source>
</reference>
<dbReference type="InterPro" id="IPR041577">
    <property type="entry name" value="RT_RNaseH_2"/>
</dbReference>
<protein>
    <recommendedName>
        <fullName evidence="1">Reverse transcriptase/retrotransposon-derived protein RNase H-like domain-containing protein</fullName>
    </recommendedName>
</protein>
<sequence>MPVHDIAFKQPQDALVSALVLLTPDTLKAFVMETDASDFAVGAVCCCKPERIYSSTRWRLSHRLLSKRLCQWLEEFAKMDIDIRYKKGLENTVPDALSRRSDSRLWKKSTTNSMKRIGL</sequence>
<dbReference type="PANTHER" id="PTHR34072">
    <property type="entry name" value="ENZYMATIC POLYPROTEIN-RELATED"/>
    <property type="match status" value="1"/>
</dbReference>
<proteinExistence type="predicted"/>
<evidence type="ECO:0000259" key="1">
    <source>
        <dbReference type="Pfam" id="PF17919"/>
    </source>
</evidence>
<comment type="caution">
    <text evidence="2">The sequence shown here is derived from an EMBL/GenBank/DDBJ whole genome shotgun (WGS) entry which is preliminary data.</text>
</comment>
<organism evidence="2 3">
    <name type="scientific">Puccinia graminis f. sp. tritici</name>
    <dbReference type="NCBI Taxonomy" id="56615"/>
    <lineage>
        <taxon>Eukaryota</taxon>
        <taxon>Fungi</taxon>
        <taxon>Dikarya</taxon>
        <taxon>Basidiomycota</taxon>
        <taxon>Pucciniomycotina</taxon>
        <taxon>Pucciniomycetes</taxon>
        <taxon>Pucciniales</taxon>
        <taxon>Pucciniaceae</taxon>
        <taxon>Puccinia</taxon>
    </lineage>
</organism>
<dbReference type="Proteomes" id="UP000325313">
    <property type="component" value="Unassembled WGS sequence"/>
</dbReference>
<evidence type="ECO:0000313" key="2">
    <source>
        <dbReference type="EMBL" id="KAA1090353.1"/>
    </source>
</evidence>
<dbReference type="InterPro" id="IPR043502">
    <property type="entry name" value="DNA/RNA_pol_sf"/>
</dbReference>
<evidence type="ECO:0000313" key="3">
    <source>
        <dbReference type="Proteomes" id="UP000325313"/>
    </source>
</evidence>
<gene>
    <name evidence="2" type="ORF">PGTUg99_000288</name>
</gene>